<dbReference type="Pfam" id="PF00072">
    <property type="entry name" value="Response_reg"/>
    <property type="match status" value="1"/>
</dbReference>
<evidence type="ECO:0000256" key="2">
    <source>
        <dbReference type="PROSITE-ProRule" id="PRU00169"/>
    </source>
</evidence>
<evidence type="ECO:0000256" key="3">
    <source>
        <dbReference type="SAM" id="MobiDB-lite"/>
    </source>
</evidence>
<feature type="modified residue" description="4-aspartylphosphate" evidence="2">
    <location>
        <position position="49"/>
    </location>
</feature>
<evidence type="ECO:0000313" key="5">
    <source>
        <dbReference type="EMBL" id="APX89842.1"/>
    </source>
</evidence>
<gene>
    <name evidence="5" type="ORF">BV394_09030</name>
</gene>
<dbReference type="OrthoDB" id="9811749at2"/>
<dbReference type="STRING" id="1267768.BV394_09030"/>
<accession>A0A1U7DIM6</accession>
<reference evidence="5 6" key="1">
    <citation type="submission" date="2017-01" db="EMBL/GenBank/DDBJ databases">
        <title>Genomic analysis of Xuhuaishuia manganoxidans DY6-4.</title>
        <authorList>
            <person name="Wang X."/>
        </authorList>
    </citation>
    <scope>NUCLEOTIDE SEQUENCE [LARGE SCALE GENOMIC DNA]</scope>
    <source>
        <strain evidence="5 6">DY6-4</strain>
    </source>
</reference>
<dbReference type="EMBL" id="CP019124">
    <property type="protein sequence ID" value="APX89842.1"/>
    <property type="molecule type" value="Genomic_DNA"/>
</dbReference>
<dbReference type="CDD" id="cd17574">
    <property type="entry name" value="REC_OmpR"/>
    <property type="match status" value="1"/>
</dbReference>
<dbReference type="SMART" id="SM00448">
    <property type="entry name" value="REC"/>
    <property type="match status" value="1"/>
</dbReference>
<dbReference type="InterPro" id="IPR011006">
    <property type="entry name" value="CheY-like_superfamily"/>
</dbReference>
<dbReference type="InterPro" id="IPR001789">
    <property type="entry name" value="Sig_transdc_resp-reg_receiver"/>
</dbReference>
<dbReference type="SMART" id="SM00331">
    <property type="entry name" value="PP2C_SIG"/>
    <property type="match status" value="1"/>
</dbReference>
<proteinExistence type="predicted"/>
<dbReference type="Gene3D" id="3.40.50.2300">
    <property type="match status" value="1"/>
</dbReference>
<dbReference type="InterPro" id="IPR036457">
    <property type="entry name" value="PPM-type-like_dom_sf"/>
</dbReference>
<evidence type="ECO:0000313" key="6">
    <source>
        <dbReference type="Proteomes" id="UP000187266"/>
    </source>
</evidence>
<dbReference type="SUPFAM" id="SSF81606">
    <property type="entry name" value="PP2C-like"/>
    <property type="match status" value="1"/>
</dbReference>
<dbReference type="InterPro" id="IPR052016">
    <property type="entry name" value="Bact_Sigma-Reg"/>
</dbReference>
<dbReference type="PANTHER" id="PTHR43156:SF2">
    <property type="entry name" value="STAGE II SPORULATION PROTEIN E"/>
    <property type="match status" value="1"/>
</dbReference>
<sequence length="418" mass="45163">MLLVEDSPTQRRILCRTLERFGFRVLEAASGARAMEICRTTQIDMVICDWIMPGMSGPEFCRSFRKLDREGYGYFILMTSISDKAAVAAALDIGADDFVTKPVDVSELRARIRAGERILAMEGQLRSRNRVVNQTLDELRVMYDGVERDLRAAQRLQESLLPELHQRHGGARISLLLRASGHVGGDLVGTYPIDARRIGIYALDVSGHGVSSALVTARLSGYLSGHSPVRHLALRRDGEGQLVHRPPEETVARLNRLMLAEVASDHYLTLLLAEVDTSTGAVALCQAGHPNPVIQRRDGRIEFPGGGGFPVGLLPDALYTRLPLTLSPGDRLLLTSDGIGECEDPEGRQLGQEGLKDILTRCGAATGQGFLDALMAELEGFAGEAGFGDDISVVNLEFTTPPDEGAPDPEAAQGTAAA</sequence>
<dbReference type="Pfam" id="PF07228">
    <property type="entry name" value="SpoIIE"/>
    <property type="match status" value="1"/>
</dbReference>
<keyword evidence="1" id="KW-0378">Hydrolase</keyword>
<dbReference type="Proteomes" id="UP000187266">
    <property type="component" value="Chromosome"/>
</dbReference>
<evidence type="ECO:0000259" key="4">
    <source>
        <dbReference type="PROSITE" id="PS50110"/>
    </source>
</evidence>
<dbReference type="GO" id="GO:0000160">
    <property type="term" value="P:phosphorelay signal transduction system"/>
    <property type="evidence" value="ECO:0007669"/>
    <property type="project" value="InterPro"/>
</dbReference>
<evidence type="ECO:0000256" key="1">
    <source>
        <dbReference type="ARBA" id="ARBA00022801"/>
    </source>
</evidence>
<dbReference type="Gene3D" id="3.60.40.10">
    <property type="entry name" value="PPM-type phosphatase domain"/>
    <property type="match status" value="1"/>
</dbReference>
<dbReference type="PANTHER" id="PTHR43156">
    <property type="entry name" value="STAGE II SPORULATION PROTEIN E-RELATED"/>
    <property type="match status" value="1"/>
</dbReference>
<keyword evidence="6" id="KW-1185">Reference proteome</keyword>
<dbReference type="AlphaFoldDB" id="A0A1U7DIM6"/>
<name>A0A1U7DIM6_9RHOB</name>
<dbReference type="SUPFAM" id="SSF52172">
    <property type="entry name" value="CheY-like"/>
    <property type="match status" value="1"/>
</dbReference>
<keyword evidence="2" id="KW-0597">Phosphoprotein</keyword>
<feature type="domain" description="Response regulatory" evidence="4">
    <location>
        <begin position="1"/>
        <end position="116"/>
    </location>
</feature>
<dbReference type="PROSITE" id="PS50110">
    <property type="entry name" value="RESPONSE_REGULATORY"/>
    <property type="match status" value="1"/>
</dbReference>
<protein>
    <submittedName>
        <fullName evidence="5">Fused response regulator/phosphatase</fullName>
    </submittedName>
</protein>
<organism evidence="5 6">
    <name type="scientific">Brevirhabdus pacifica</name>
    <dbReference type="NCBI Taxonomy" id="1267768"/>
    <lineage>
        <taxon>Bacteria</taxon>
        <taxon>Pseudomonadati</taxon>
        <taxon>Pseudomonadota</taxon>
        <taxon>Alphaproteobacteria</taxon>
        <taxon>Rhodobacterales</taxon>
        <taxon>Paracoccaceae</taxon>
        <taxon>Brevirhabdus</taxon>
    </lineage>
</organism>
<feature type="region of interest" description="Disordered" evidence="3">
    <location>
        <begin position="397"/>
        <end position="418"/>
    </location>
</feature>
<dbReference type="GO" id="GO:0016791">
    <property type="term" value="F:phosphatase activity"/>
    <property type="evidence" value="ECO:0007669"/>
    <property type="project" value="TreeGrafter"/>
</dbReference>
<dbReference type="InterPro" id="IPR001932">
    <property type="entry name" value="PPM-type_phosphatase-like_dom"/>
</dbReference>